<reference evidence="3 4" key="1">
    <citation type="submission" date="2024-01" db="EMBL/GenBank/DDBJ databases">
        <title>A draft genome for a cacao thread blight-causing isolate of Paramarasmius palmivorus.</title>
        <authorList>
            <person name="Baruah I.K."/>
            <person name="Bukari Y."/>
            <person name="Amoako-Attah I."/>
            <person name="Meinhardt L.W."/>
            <person name="Bailey B.A."/>
            <person name="Cohen S.P."/>
        </authorList>
    </citation>
    <scope>NUCLEOTIDE SEQUENCE [LARGE SCALE GENOMIC DNA]</scope>
    <source>
        <strain evidence="3 4">GH-12</strain>
    </source>
</reference>
<feature type="compositionally biased region" description="Acidic residues" evidence="2">
    <location>
        <begin position="74"/>
        <end position="84"/>
    </location>
</feature>
<feature type="compositionally biased region" description="Low complexity" evidence="2">
    <location>
        <begin position="93"/>
        <end position="105"/>
    </location>
</feature>
<dbReference type="Proteomes" id="UP001383192">
    <property type="component" value="Unassembled WGS sequence"/>
</dbReference>
<protein>
    <submittedName>
        <fullName evidence="3">Uncharacterized protein</fullName>
    </submittedName>
</protein>
<proteinExistence type="predicted"/>
<feature type="coiled-coil region" evidence="1">
    <location>
        <begin position="330"/>
        <end position="357"/>
    </location>
</feature>
<feature type="region of interest" description="Disordered" evidence="2">
    <location>
        <begin position="47"/>
        <end position="225"/>
    </location>
</feature>
<feature type="compositionally biased region" description="Basic and acidic residues" evidence="2">
    <location>
        <begin position="632"/>
        <end position="643"/>
    </location>
</feature>
<keyword evidence="4" id="KW-1185">Reference proteome</keyword>
<dbReference type="EMBL" id="JAYKXP010000039">
    <property type="protein sequence ID" value="KAK7039268.1"/>
    <property type="molecule type" value="Genomic_DNA"/>
</dbReference>
<feature type="compositionally biased region" description="Polar residues" evidence="2">
    <location>
        <begin position="569"/>
        <end position="593"/>
    </location>
</feature>
<feature type="region of interest" description="Disordered" evidence="2">
    <location>
        <begin position="891"/>
        <end position="911"/>
    </location>
</feature>
<name>A0AAW0CJD1_9AGAR</name>
<evidence type="ECO:0000313" key="4">
    <source>
        <dbReference type="Proteomes" id="UP001383192"/>
    </source>
</evidence>
<gene>
    <name evidence="3" type="ORF">VNI00_010173</name>
</gene>
<feature type="compositionally biased region" description="Polar residues" evidence="2">
    <location>
        <begin position="727"/>
        <end position="736"/>
    </location>
</feature>
<organism evidence="3 4">
    <name type="scientific">Paramarasmius palmivorus</name>
    <dbReference type="NCBI Taxonomy" id="297713"/>
    <lineage>
        <taxon>Eukaryota</taxon>
        <taxon>Fungi</taxon>
        <taxon>Dikarya</taxon>
        <taxon>Basidiomycota</taxon>
        <taxon>Agaricomycotina</taxon>
        <taxon>Agaricomycetes</taxon>
        <taxon>Agaricomycetidae</taxon>
        <taxon>Agaricales</taxon>
        <taxon>Marasmiineae</taxon>
        <taxon>Marasmiaceae</taxon>
        <taxon>Paramarasmius</taxon>
    </lineage>
</organism>
<feature type="compositionally biased region" description="Pro residues" evidence="2">
    <location>
        <begin position="543"/>
        <end position="566"/>
    </location>
</feature>
<comment type="caution">
    <text evidence="3">The sequence shown here is derived from an EMBL/GenBank/DDBJ whole genome shotgun (WGS) entry which is preliminary data.</text>
</comment>
<feature type="region of interest" description="Disordered" evidence="2">
    <location>
        <begin position="417"/>
        <end position="488"/>
    </location>
</feature>
<feature type="compositionally biased region" description="Polar residues" evidence="2">
    <location>
        <begin position="442"/>
        <end position="454"/>
    </location>
</feature>
<sequence>MELRQASEAMTIIEIPVSVIGTRFSQTPLLIVLQALGIRLDESPTTQHQSLLPGISEHPPSPNLSAQQDSPDQIPEDLITEAPEEPPLPTPTTPATLPDTPGTPASTQDTFPEMIRRRTSSQALPTSPTASDDEDDTRQLRPPSTESFSAARPPSLISRRDSAFSAPSNSRPTSTSSLHPISASRTTESSLPSPTRPGTSQSTYSSGVTRIPKQQSLTPPPKIKFDKPDVRWKGLPLEAALWTLTSADLQTVVSRAIRSSAQESFIRLLSIDLLDDTLPRELDRLRTLKTTTQARYRFGVQRRTMLLQGLLSTASEGSSADGAGELVHQLADTASDLDRLTEELVRLGEEIAQIEKLIDIHWGSALAIALRKLNGSYARRTQDLVSARTRIGELEAEREDAWKEAERLARKLDEVERAQEEARMEKETTPTRPVSKIRSKRYSQISSHRLSVQGTPDPVPQPQPEPDVDDQDDGKDNASIDSDDSGSMLEDGEEILIQTAEVVSIPSIPRSPPPNILNIPRGFSPPPSIRPEMLSSPSSPTIPVIPLPPQPPRTTYPPVRSEPPPNLLSVATQAATSNPTSRPTSGSYTSPTRTLPPQLPAPSRPPPEAPQSVHGHEQDYPEEGSSIASGSDRAEDDHVEKRNNFKSPVDSPIFGPPSTSQPDTPISPIDNSDNRSTRSNMATVQAARKRSLRTSMGSLRLKVAVGKRSNASTPVEPVPALPREYESNSADSTPQTPRKRTSINDIRLHSTSVDEMRPDSVVMDDLYLPNTGVGGSSALERIEEVPRTPRHRKSVDEVSLVANTRRRLGDNPPGESIPSFWMNAEGGFGGLSRSASTSRQIGRPITANGRLNPPPRLALSNSNPSFSSNSAYPGLGYNNVNKPLPEPMSPVRATSTGGLMHVPPHSTPLGKLKMGLKRYSLMGRSASSGS</sequence>
<keyword evidence="1" id="KW-0175">Coiled coil</keyword>
<evidence type="ECO:0000256" key="1">
    <source>
        <dbReference type="SAM" id="Coils"/>
    </source>
</evidence>
<feature type="compositionally biased region" description="Basic and acidic residues" evidence="2">
    <location>
        <begin position="417"/>
        <end position="429"/>
    </location>
</feature>
<dbReference type="AlphaFoldDB" id="A0AAW0CJD1"/>
<feature type="region of interest" description="Disordered" evidence="2">
    <location>
        <begin position="831"/>
        <end position="865"/>
    </location>
</feature>
<evidence type="ECO:0000313" key="3">
    <source>
        <dbReference type="EMBL" id="KAK7039268.1"/>
    </source>
</evidence>
<feature type="compositionally biased region" description="Pro residues" evidence="2">
    <location>
        <begin position="597"/>
        <end position="609"/>
    </location>
</feature>
<feature type="region of interest" description="Disordered" evidence="2">
    <location>
        <begin position="506"/>
        <end position="744"/>
    </location>
</feature>
<feature type="compositionally biased region" description="Polar residues" evidence="2">
    <location>
        <begin position="165"/>
        <end position="217"/>
    </location>
</feature>
<feature type="compositionally biased region" description="Polar residues" evidence="2">
    <location>
        <begin position="120"/>
        <end position="130"/>
    </location>
</feature>
<accession>A0AAW0CJD1</accession>
<evidence type="ECO:0000256" key="2">
    <source>
        <dbReference type="SAM" id="MobiDB-lite"/>
    </source>
</evidence>